<dbReference type="AlphaFoldDB" id="A0A9W8XMW2"/>
<gene>
    <name evidence="1" type="ORF">N0V89_006258</name>
</gene>
<organism evidence="1 2">
    <name type="scientific">Didymosphaeria variabile</name>
    <dbReference type="NCBI Taxonomy" id="1932322"/>
    <lineage>
        <taxon>Eukaryota</taxon>
        <taxon>Fungi</taxon>
        <taxon>Dikarya</taxon>
        <taxon>Ascomycota</taxon>
        <taxon>Pezizomycotina</taxon>
        <taxon>Dothideomycetes</taxon>
        <taxon>Pleosporomycetidae</taxon>
        <taxon>Pleosporales</taxon>
        <taxon>Massarineae</taxon>
        <taxon>Didymosphaeriaceae</taxon>
        <taxon>Didymosphaeria</taxon>
    </lineage>
</organism>
<dbReference type="InterPro" id="IPR036047">
    <property type="entry name" value="F-box-like_dom_sf"/>
</dbReference>
<keyword evidence="2" id="KW-1185">Reference proteome</keyword>
<accession>A0A9W8XMW2</accession>
<proteinExistence type="predicted"/>
<dbReference type="Proteomes" id="UP001140513">
    <property type="component" value="Unassembled WGS sequence"/>
</dbReference>
<evidence type="ECO:0000313" key="1">
    <source>
        <dbReference type="EMBL" id="KAJ4354521.1"/>
    </source>
</evidence>
<dbReference type="OrthoDB" id="3971593at2759"/>
<dbReference type="GeneID" id="80909788"/>
<evidence type="ECO:0008006" key="3">
    <source>
        <dbReference type="Google" id="ProtNLM"/>
    </source>
</evidence>
<dbReference type="SUPFAM" id="SSF81383">
    <property type="entry name" value="F-box domain"/>
    <property type="match status" value="1"/>
</dbReference>
<protein>
    <recommendedName>
        <fullName evidence="3">F-box domain-containing protein</fullName>
    </recommendedName>
</protein>
<comment type="caution">
    <text evidence="1">The sequence shown here is derived from an EMBL/GenBank/DDBJ whole genome shotgun (WGS) entry which is preliminary data.</text>
</comment>
<evidence type="ECO:0000313" key="2">
    <source>
        <dbReference type="Proteomes" id="UP001140513"/>
    </source>
</evidence>
<dbReference type="EMBL" id="JAPEUX010000004">
    <property type="protein sequence ID" value="KAJ4354521.1"/>
    <property type="molecule type" value="Genomic_DNA"/>
</dbReference>
<dbReference type="RefSeq" id="XP_056072295.1">
    <property type="nucleotide sequence ID" value="XM_056215028.1"/>
</dbReference>
<sequence>MAPTEPSHSTAFNTLPIELNKEIAHLLHDHKDIASFKAICRATRNAIDGDNFSFWRAKFCEDFARPMNKTNMQLCRQYKERWRLLRRFVTMKTFPQYQFVRGHNHNEKAIVRILAGLINDSFAGSAQSGNGNRPHCLNMVRLREFVLNSTLLLGGRRPPAPVAYESPAVHTMLIAVRLMAAHFLLGQAFQTGSWFALDEAREAVYAATKFAPLFVGPGEEFLHFAWFNHCMNFFRCYMTTPGAGLLYAVMRGLPASQRPTAWEGPLKPGVSPIGTHWKGTLAHQTYDKLTRFRNNPNSDREADQIHTDHYVEDGTLQDLYLGFLSKEEQDTMTWPAKFENSLHSRRYRDAAAKKMAARQGKRFTSDVPPDDSIRFEGRGRDIHEDFAASGWLNPLPDQCGIPGWQRITFMKHDEKDINYIVGNDLWACEGVVLPGGKIMMGRWWYVDNNILSGEEYSGPFIFWAVEPPAGY</sequence>
<reference evidence="1" key="1">
    <citation type="submission" date="2022-10" db="EMBL/GenBank/DDBJ databases">
        <title>Tapping the CABI collections for fungal endophytes: first genome assemblies for Collariella, Neodidymelliopsis, Ascochyta clinopodiicola, Didymella pomorum, Didymosphaeria variabile, Neocosmospora piperis and Neocucurbitaria cava.</title>
        <authorList>
            <person name="Hill R."/>
        </authorList>
    </citation>
    <scope>NUCLEOTIDE SEQUENCE</scope>
    <source>
        <strain evidence="1">IMI 356815</strain>
    </source>
</reference>
<name>A0A9W8XMW2_9PLEO</name>